<protein>
    <recommendedName>
        <fullName evidence="4">DUF2271 domain-containing protein</fullName>
    </recommendedName>
</protein>
<evidence type="ECO:0000313" key="3">
    <source>
        <dbReference type="Proteomes" id="UP000017837"/>
    </source>
</evidence>
<dbReference type="eggNOG" id="COG3656">
    <property type="taxonomic scope" value="Bacteria"/>
</dbReference>
<dbReference type="InterPro" id="IPR014469">
    <property type="entry name" value="DUF2271"/>
</dbReference>
<gene>
    <name evidence="2" type="ORF">ABENE_09365</name>
</gene>
<dbReference type="Pfam" id="PF10029">
    <property type="entry name" value="DUF2271"/>
    <property type="match status" value="1"/>
</dbReference>
<feature type="signal peptide" evidence="1">
    <location>
        <begin position="1"/>
        <end position="27"/>
    </location>
</feature>
<dbReference type="RefSeq" id="WP_018082291.1">
    <property type="nucleotide sequence ID" value="NZ_AQWM01000012.1"/>
</dbReference>
<accession>V4PTZ7</accession>
<dbReference type="PATRIC" id="fig|1121022.4.peg.1887"/>
<keyword evidence="1" id="KW-0732">Signal</keyword>
<dbReference type="STRING" id="1121022.GCA_000376105_02628"/>
<reference evidence="2 3" key="1">
    <citation type="journal article" date="2014" name="Nature">
        <title>Sequential evolution of bacterial morphology by co-option of a developmental regulator.</title>
        <authorList>
            <person name="Jiang C."/>
            <person name="Brown P.J."/>
            <person name="Ducret A."/>
            <person name="Brun Y.V."/>
        </authorList>
    </citation>
    <scope>NUCLEOTIDE SEQUENCE [LARGE SCALE GENOMIC DNA]</scope>
    <source>
        <strain evidence="2 3">DSM 16100</strain>
    </source>
</reference>
<dbReference type="PIRSF" id="PIRSF014995">
    <property type="entry name" value="UCP014995"/>
    <property type="match status" value="1"/>
</dbReference>
<sequence>MPINPSLRNAVWGAPLLLSGLATGASAGALSVQIDIPQQSTAEYHKPYVVGWVEDATGAAAANVFIWYDVKKRDNAGQKWLKDLRAWWRKSGRDLASTDGFSGATRSPGRQTLSLDTNATALKALKAGSYLFVVEASREGGGHDLVKVPLTWNPAKTAAGAAKGTGELGDVRVSYKP</sequence>
<proteinExistence type="predicted"/>
<keyword evidence="3" id="KW-1185">Reference proteome</keyword>
<comment type="caution">
    <text evidence="2">The sequence shown here is derived from an EMBL/GenBank/DDBJ whole genome shotgun (WGS) entry which is preliminary data.</text>
</comment>
<dbReference type="OrthoDB" id="195316at2"/>
<organism evidence="2 3">
    <name type="scientific">Asticcacaulis benevestitus DSM 16100 = ATCC BAA-896</name>
    <dbReference type="NCBI Taxonomy" id="1121022"/>
    <lineage>
        <taxon>Bacteria</taxon>
        <taxon>Pseudomonadati</taxon>
        <taxon>Pseudomonadota</taxon>
        <taxon>Alphaproteobacteria</taxon>
        <taxon>Caulobacterales</taxon>
        <taxon>Caulobacteraceae</taxon>
        <taxon>Asticcacaulis</taxon>
    </lineage>
</organism>
<feature type="chain" id="PRO_5004725062" description="DUF2271 domain-containing protein" evidence="1">
    <location>
        <begin position="28"/>
        <end position="177"/>
    </location>
</feature>
<name>V4PTZ7_9CAUL</name>
<evidence type="ECO:0000256" key="1">
    <source>
        <dbReference type="SAM" id="SignalP"/>
    </source>
</evidence>
<dbReference type="Proteomes" id="UP000017837">
    <property type="component" value="Unassembled WGS sequence"/>
</dbReference>
<evidence type="ECO:0008006" key="4">
    <source>
        <dbReference type="Google" id="ProtNLM"/>
    </source>
</evidence>
<dbReference type="AlphaFoldDB" id="V4PTZ7"/>
<dbReference type="EMBL" id="AWGB01000015">
    <property type="protein sequence ID" value="ESQ91831.1"/>
    <property type="molecule type" value="Genomic_DNA"/>
</dbReference>
<evidence type="ECO:0000313" key="2">
    <source>
        <dbReference type="EMBL" id="ESQ91831.1"/>
    </source>
</evidence>